<evidence type="ECO:0008006" key="2">
    <source>
        <dbReference type="Google" id="ProtNLM"/>
    </source>
</evidence>
<comment type="caution">
    <text evidence="1">The sequence shown here is derived from an EMBL/GenBank/DDBJ whole genome shotgun (WGS) entry which is preliminary data.</text>
</comment>
<sequence>SDDKQVLITTHSPILIDQLPFDKIYAVTKEVGQTAVMPLKEEKQVENVLFQAGIPNSWLLQRKSPSYLLIVEGRDDVKVWGKFLEREDVDPIRVRVASSGEPSGGHTKALEIGKFIKRARIPTPFKIVVDSDNKHPEKEESLKKEGFKPNEYHILYEKEIESYLINAEAISKLTAKSTGEVNQAIDNTQGSGKEKLKKVFLKLGFSEPNDCSKEYLAAQVEIPEEILSLIKEIK</sequence>
<proteinExistence type="predicted"/>
<dbReference type="EMBL" id="BARV01011770">
    <property type="protein sequence ID" value="GAI11958.1"/>
    <property type="molecule type" value="Genomic_DNA"/>
</dbReference>
<evidence type="ECO:0000313" key="1">
    <source>
        <dbReference type="EMBL" id="GAI11958.1"/>
    </source>
</evidence>
<name>X1KZ52_9ZZZZ</name>
<protein>
    <recommendedName>
        <fullName evidence="2">ATPase AAA-type core domain-containing protein</fullName>
    </recommendedName>
</protein>
<feature type="non-terminal residue" evidence="1">
    <location>
        <position position="1"/>
    </location>
</feature>
<feature type="non-terminal residue" evidence="1">
    <location>
        <position position="234"/>
    </location>
</feature>
<dbReference type="AlphaFoldDB" id="X1KZ52"/>
<gene>
    <name evidence="1" type="ORF">S06H3_22142</name>
</gene>
<reference evidence="1" key="1">
    <citation type="journal article" date="2014" name="Front. Microbiol.">
        <title>High frequency of phylogenetically diverse reductive dehalogenase-homologous genes in deep subseafloor sedimentary metagenomes.</title>
        <authorList>
            <person name="Kawai M."/>
            <person name="Futagami T."/>
            <person name="Toyoda A."/>
            <person name="Takaki Y."/>
            <person name="Nishi S."/>
            <person name="Hori S."/>
            <person name="Arai W."/>
            <person name="Tsubouchi T."/>
            <person name="Morono Y."/>
            <person name="Uchiyama I."/>
            <person name="Ito T."/>
            <person name="Fujiyama A."/>
            <person name="Inagaki F."/>
            <person name="Takami H."/>
        </authorList>
    </citation>
    <scope>NUCLEOTIDE SEQUENCE</scope>
    <source>
        <strain evidence="1">Expedition CK06-06</strain>
    </source>
</reference>
<accession>X1KZ52</accession>
<organism evidence="1">
    <name type="scientific">marine sediment metagenome</name>
    <dbReference type="NCBI Taxonomy" id="412755"/>
    <lineage>
        <taxon>unclassified sequences</taxon>
        <taxon>metagenomes</taxon>
        <taxon>ecological metagenomes</taxon>
    </lineage>
</organism>